<accession>A0A1D2LNZ6</accession>
<evidence type="ECO:0000313" key="10">
    <source>
        <dbReference type="EMBL" id="ATF26675.1"/>
    </source>
</evidence>
<evidence type="ECO:0000256" key="6">
    <source>
        <dbReference type="ARBA" id="ARBA00022989"/>
    </source>
</evidence>
<feature type="transmembrane region" description="Helical" evidence="8">
    <location>
        <begin position="232"/>
        <end position="252"/>
    </location>
</feature>
<feature type="transmembrane region" description="Helical" evidence="8">
    <location>
        <begin position="20"/>
        <end position="39"/>
    </location>
</feature>
<keyword evidence="7 8" id="KW-0472">Membrane</keyword>
<dbReference type="GO" id="GO:0140359">
    <property type="term" value="F:ABC-type transporter activity"/>
    <property type="evidence" value="ECO:0007669"/>
    <property type="project" value="InterPro"/>
</dbReference>
<keyword evidence="3" id="KW-0813">Transport</keyword>
<dbReference type="OrthoDB" id="266913at2"/>
<evidence type="ECO:0000256" key="3">
    <source>
        <dbReference type="ARBA" id="ARBA00022448"/>
    </source>
</evidence>
<evidence type="ECO:0000256" key="4">
    <source>
        <dbReference type="ARBA" id="ARBA00022475"/>
    </source>
</evidence>
<evidence type="ECO:0000256" key="2">
    <source>
        <dbReference type="ARBA" id="ARBA00007783"/>
    </source>
</evidence>
<dbReference type="Pfam" id="PF12698">
    <property type="entry name" value="ABC2_membrane_3"/>
    <property type="match status" value="1"/>
</dbReference>
<evidence type="ECO:0000256" key="1">
    <source>
        <dbReference type="ARBA" id="ARBA00004651"/>
    </source>
</evidence>
<dbReference type="RefSeq" id="WP_069126283.1">
    <property type="nucleotide sequence ID" value="NZ_CP023483.1"/>
</dbReference>
<comment type="subcellular location">
    <subcellularLocation>
        <location evidence="1">Cell membrane</location>
        <topology evidence="1">Multi-pass membrane protein</topology>
    </subcellularLocation>
</comment>
<feature type="transmembrane region" description="Helical" evidence="8">
    <location>
        <begin position="309"/>
        <end position="329"/>
    </location>
</feature>
<name>A0A1D2LNZ6_BROTH</name>
<reference evidence="10 11" key="1">
    <citation type="submission" date="2017-09" db="EMBL/GenBank/DDBJ databases">
        <title>Complete Genome Sequences of Two Strains of the Meat Spoilage Bacterium Brochothrix thermosphacta Isolated from Ground Chicken.</title>
        <authorList>
            <person name="Paoli G.C."/>
            <person name="Wijey C."/>
            <person name="Chen C.-Y."/>
            <person name="Nguyen L."/>
            <person name="Yan X."/>
            <person name="Irwin P.L."/>
        </authorList>
    </citation>
    <scope>NUCLEOTIDE SEQUENCE [LARGE SCALE GENOMIC DNA]</scope>
    <source>
        <strain evidence="10 11">BI</strain>
    </source>
</reference>
<feature type="transmembrane region" description="Helical" evidence="8">
    <location>
        <begin position="396"/>
        <end position="418"/>
    </location>
</feature>
<dbReference type="KEGG" id="bths:CNY62_09915"/>
<proteinExistence type="inferred from homology"/>
<keyword evidence="6 8" id="KW-1133">Transmembrane helix</keyword>
<organism evidence="10 11">
    <name type="scientific">Brochothrix thermosphacta</name>
    <name type="common">Microbacterium thermosphactum</name>
    <dbReference type="NCBI Taxonomy" id="2756"/>
    <lineage>
        <taxon>Bacteria</taxon>
        <taxon>Bacillati</taxon>
        <taxon>Bacillota</taxon>
        <taxon>Bacilli</taxon>
        <taxon>Bacillales</taxon>
        <taxon>Listeriaceae</taxon>
        <taxon>Brochothrix</taxon>
    </lineage>
</organism>
<gene>
    <name evidence="10" type="ORF">CNY62_09915</name>
</gene>
<evidence type="ECO:0000256" key="8">
    <source>
        <dbReference type="SAM" id="Phobius"/>
    </source>
</evidence>
<evidence type="ECO:0000256" key="7">
    <source>
        <dbReference type="ARBA" id="ARBA00023136"/>
    </source>
</evidence>
<feature type="transmembrane region" description="Helical" evidence="8">
    <location>
        <begin position="282"/>
        <end position="303"/>
    </location>
</feature>
<dbReference type="Gene3D" id="3.40.1710.10">
    <property type="entry name" value="abc type-2 transporter like domain"/>
    <property type="match status" value="1"/>
</dbReference>
<dbReference type="Proteomes" id="UP000243591">
    <property type="component" value="Chromosome"/>
</dbReference>
<evidence type="ECO:0000313" key="11">
    <source>
        <dbReference type="Proteomes" id="UP000243591"/>
    </source>
</evidence>
<keyword evidence="4" id="KW-1003">Cell membrane</keyword>
<keyword evidence="11" id="KW-1185">Reference proteome</keyword>
<dbReference type="AlphaFoldDB" id="A0A1D2LNZ6"/>
<dbReference type="InterPro" id="IPR051449">
    <property type="entry name" value="ABC-2_transporter_component"/>
</dbReference>
<protein>
    <submittedName>
        <fullName evidence="10">ABC transporter permease</fullName>
    </submittedName>
</protein>
<feature type="transmembrane region" description="Helical" evidence="8">
    <location>
        <begin position="341"/>
        <end position="362"/>
    </location>
</feature>
<dbReference type="InterPro" id="IPR047817">
    <property type="entry name" value="ABC2_TM_bact-type"/>
</dbReference>
<dbReference type="GO" id="GO:0005886">
    <property type="term" value="C:plasma membrane"/>
    <property type="evidence" value="ECO:0007669"/>
    <property type="project" value="UniProtKB-SubCell"/>
</dbReference>
<keyword evidence="5 8" id="KW-0812">Transmembrane</keyword>
<dbReference type="STRING" id="2756.BFR44_10900"/>
<evidence type="ECO:0000256" key="5">
    <source>
        <dbReference type="ARBA" id="ARBA00022692"/>
    </source>
</evidence>
<dbReference type="InterPro" id="IPR013525">
    <property type="entry name" value="ABC2_TM"/>
</dbReference>
<feature type="domain" description="ABC transmembrane type-2" evidence="9">
    <location>
        <begin position="192"/>
        <end position="421"/>
    </location>
</feature>
<evidence type="ECO:0000259" key="9">
    <source>
        <dbReference type="PROSITE" id="PS51012"/>
    </source>
</evidence>
<dbReference type="PANTHER" id="PTHR30294">
    <property type="entry name" value="MEMBRANE COMPONENT OF ABC TRANSPORTER YHHJ-RELATED"/>
    <property type="match status" value="1"/>
</dbReference>
<dbReference type="PANTHER" id="PTHR30294:SF38">
    <property type="entry name" value="TRANSPORT PERMEASE PROTEIN"/>
    <property type="match status" value="1"/>
</dbReference>
<dbReference type="PROSITE" id="PS51012">
    <property type="entry name" value="ABC_TM2"/>
    <property type="match status" value="1"/>
</dbReference>
<comment type="similarity">
    <text evidence="2">Belongs to the ABC-2 integral membrane protein family.</text>
</comment>
<sequence length="424" mass="47120">MKWYSIAKKDIKLMLKDPSAIVVLLLLPIMFITIMSLALSSTYGSVDAPIEIVYLDQDQTKMSDKYINRLQKIDGIMLKKTVSEKEGKKQIDKGKYPMFLIVPKAFSEELSKNGSITLKIYSDSMQKSTVSIFEQTIRGISKQFELESQLELYGVSQEKIIGNYLNGKIKELENRFDTPIDLASNTDNLVDGGLSESIKSSMNSILKKNVIKQEARTNNSSIVEPDTFQQNVPGYTVMFAFFIIMWAGKSFLSEKNNGTWDRIMISNISTAEVYLGKYVPNFLIGLLQVTLLFSFGHFAFGMGLGSSPISVGILSIALIICSTSLGMLISSIAKTDSQVTGVSLFIVLTSAAIGGTMVPLTVMPDFMQKIAKFVPQSWALEGYQNLIVRNQGFQSILPNILVLLSFSLVFLVVAFVFIRRAIKK</sequence>
<dbReference type="EMBL" id="CP023483">
    <property type="protein sequence ID" value="ATF26675.1"/>
    <property type="molecule type" value="Genomic_DNA"/>
</dbReference>